<organism evidence="1 2">
    <name type="scientific">Clostridium diolis</name>
    <dbReference type="NCBI Taxonomy" id="223919"/>
    <lineage>
        <taxon>Bacteria</taxon>
        <taxon>Bacillati</taxon>
        <taxon>Bacillota</taxon>
        <taxon>Clostridia</taxon>
        <taxon>Eubacteriales</taxon>
        <taxon>Clostridiaceae</taxon>
        <taxon>Clostridium</taxon>
    </lineage>
</organism>
<evidence type="ECO:0008006" key="3">
    <source>
        <dbReference type="Google" id="ProtNLM"/>
    </source>
</evidence>
<accession>A0AAV3W237</accession>
<protein>
    <recommendedName>
        <fullName evidence="3">Spo0E family sporulation regulatory protein-aspartic acid phosphatase</fullName>
    </recommendedName>
</protein>
<proteinExistence type="predicted"/>
<comment type="caution">
    <text evidence="1">The sequence shown here is derived from an EMBL/GenBank/DDBJ whole genome shotgun (WGS) entry which is preliminary data.</text>
</comment>
<sequence>MNNFKLFQLKYRIFLRKSILNKLLSFFSPSNKFMIILSQNLDKHIVAYYKNKEIHEVHNSKQLYSVSKSF</sequence>
<dbReference type="AlphaFoldDB" id="A0AAV3W237"/>
<gene>
    <name evidence="1" type="ORF">CDIOL_28740</name>
</gene>
<evidence type="ECO:0000313" key="1">
    <source>
        <dbReference type="EMBL" id="GEA31951.1"/>
    </source>
</evidence>
<name>A0AAV3W237_9CLOT</name>
<evidence type="ECO:0000313" key="2">
    <source>
        <dbReference type="Proteomes" id="UP000325212"/>
    </source>
</evidence>
<keyword evidence="2" id="KW-1185">Reference proteome</keyword>
<reference evidence="1 2" key="1">
    <citation type="submission" date="2019-06" db="EMBL/GenBank/DDBJ databases">
        <title>Draft genome sequence of Clostridium diolis DSM 15410.</title>
        <authorList>
            <person name="Kobayashi H."/>
            <person name="Tanizawa Y."/>
            <person name="Tohno M."/>
        </authorList>
    </citation>
    <scope>NUCLEOTIDE SEQUENCE [LARGE SCALE GENOMIC DNA]</scope>
    <source>
        <strain evidence="1 2">DSM 15410</strain>
    </source>
</reference>
<dbReference type="EMBL" id="BJLA01000009">
    <property type="protein sequence ID" value="GEA31951.1"/>
    <property type="molecule type" value="Genomic_DNA"/>
</dbReference>
<dbReference type="Proteomes" id="UP000325212">
    <property type="component" value="Unassembled WGS sequence"/>
</dbReference>